<name>E7C5L8_9BACT</name>
<dbReference type="AlphaFoldDB" id="E7C5L8"/>
<protein>
    <submittedName>
        <fullName evidence="1">Uncharacterized protein</fullName>
    </submittedName>
</protein>
<sequence>MPGTLDAWPWCRTFGYWDATRQANLASVRMATEQKGVTEGGRLFSRGRRMGEEDRKTLCWQSFAGFGQVVTAEVYGVVDAAEVECGSVVFYWDVFVEQEGESYIFEAGDDVGRIVVPGDCIGWCMDRSKDGAEVGDCGFSSVECLLKVASEDAEVVTEVFDTFFDYRGQCGIEVDV</sequence>
<organism evidence="1">
    <name type="scientific">uncultured verrucomicrobium HF0500_27H16</name>
    <dbReference type="NCBI Taxonomy" id="723600"/>
    <lineage>
        <taxon>Bacteria</taxon>
        <taxon>Pseudomonadati</taxon>
        <taxon>Verrucomicrobiota</taxon>
        <taxon>environmental samples</taxon>
    </lineage>
</organism>
<dbReference type="EMBL" id="GU567995">
    <property type="protein sequence ID" value="ADI22742.1"/>
    <property type="molecule type" value="Genomic_DNA"/>
</dbReference>
<reference evidence="1" key="1">
    <citation type="submission" date="2010-01" db="EMBL/GenBank/DDBJ databases">
        <title>Genome fragments of uncultured bacteria from the North Pacific subtropical Gyre.</title>
        <authorList>
            <person name="Pham V.D."/>
            <person name="Delong E.F."/>
        </authorList>
    </citation>
    <scope>NUCLEOTIDE SEQUENCE</scope>
</reference>
<proteinExistence type="predicted"/>
<evidence type="ECO:0000313" key="1">
    <source>
        <dbReference type="EMBL" id="ADI22742.1"/>
    </source>
</evidence>
<accession>E7C5L8</accession>